<dbReference type="SUPFAM" id="SSF53448">
    <property type="entry name" value="Nucleotide-diphospho-sugar transferases"/>
    <property type="match status" value="1"/>
</dbReference>
<name>A0A964T2K9_9HYPH</name>
<comment type="function">
    <text evidence="17 18">Catalyzes the last two sequential reactions in the de novo biosynthetic pathway for UDP-N-acetylglucosamine (UDP-GlcNAc). The C-terminal domain catalyzes the transfer of acetyl group from acetyl coenzyme A to glucosamine-1-phosphate (GlcN-1-P) to produce N-acetylglucosamine-1-phosphate (GlcNAc-1-P), which is converted into UDP-GlcNAc by the transfer of uridine 5-monophosphate (from uridine 5-triphosphate), a reaction catalyzed by the N-terminal domain.</text>
</comment>
<evidence type="ECO:0000256" key="14">
    <source>
        <dbReference type="ARBA" id="ARBA00023316"/>
    </source>
</evidence>
<keyword evidence="6 18" id="KW-0548">Nucleotidyltransferase</keyword>
<comment type="similarity">
    <text evidence="2 18">In the C-terminal section; belongs to the transferase hexapeptide repeat family.</text>
</comment>
<evidence type="ECO:0000259" key="19">
    <source>
        <dbReference type="Pfam" id="PF12804"/>
    </source>
</evidence>
<feature type="binding site" evidence="18">
    <location>
        <position position="171"/>
    </location>
    <ligand>
        <name>UDP-N-acetyl-alpha-D-glucosamine</name>
        <dbReference type="ChEBI" id="CHEBI:57705"/>
    </ligand>
</feature>
<dbReference type="InterPro" id="IPR029044">
    <property type="entry name" value="Nucleotide-diphossugar_trans"/>
</dbReference>
<dbReference type="GO" id="GO:0019134">
    <property type="term" value="F:glucosamine-1-phosphate N-acetyltransferase activity"/>
    <property type="evidence" value="ECO:0007669"/>
    <property type="project" value="UniProtKB-UniRule"/>
</dbReference>
<dbReference type="GO" id="GO:0006048">
    <property type="term" value="P:UDP-N-acetylglucosamine biosynthetic process"/>
    <property type="evidence" value="ECO:0007669"/>
    <property type="project" value="InterPro"/>
</dbReference>
<dbReference type="GO" id="GO:0016020">
    <property type="term" value="C:membrane"/>
    <property type="evidence" value="ECO:0007669"/>
    <property type="project" value="GOC"/>
</dbReference>
<evidence type="ECO:0000256" key="8">
    <source>
        <dbReference type="ARBA" id="ARBA00022737"/>
    </source>
</evidence>
<dbReference type="EC" id="2.3.1.157" evidence="18"/>
<dbReference type="GO" id="GO:0009252">
    <property type="term" value="P:peptidoglycan biosynthetic process"/>
    <property type="evidence" value="ECO:0007669"/>
    <property type="project" value="UniProtKB-UniRule"/>
</dbReference>
<comment type="caution">
    <text evidence="20">The sequence shown here is derived from an EMBL/GenBank/DDBJ whole genome shotgun (WGS) entry which is preliminary data.</text>
</comment>
<feature type="binding site" evidence="18">
    <location>
        <position position="335"/>
    </location>
    <ligand>
        <name>UDP-N-acetyl-alpha-D-glucosamine</name>
        <dbReference type="ChEBI" id="CHEBI:57705"/>
    </ligand>
</feature>
<evidence type="ECO:0000256" key="2">
    <source>
        <dbReference type="ARBA" id="ARBA00007707"/>
    </source>
</evidence>
<dbReference type="PANTHER" id="PTHR43584:SF3">
    <property type="entry name" value="BIFUNCTIONAL PROTEIN GLMU"/>
    <property type="match status" value="1"/>
</dbReference>
<comment type="pathway">
    <text evidence="18">Nucleotide-sugar biosynthesis; UDP-N-acetyl-alpha-D-glucosamine biosynthesis; UDP-N-acetyl-alpha-D-glucosamine from N-acetyl-alpha-D-glucosamine 1-phosphate: step 1/1.</text>
</comment>
<organism evidence="20 21">
    <name type="scientific">Propylenella binzhouense</name>
    <dbReference type="NCBI Taxonomy" id="2555902"/>
    <lineage>
        <taxon>Bacteria</taxon>
        <taxon>Pseudomonadati</taxon>
        <taxon>Pseudomonadota</taxon>
        <taxon>Alphaproteobacteria</taxon>
        <taxon>Hyphomicrobiales</taxon>
        <taxon>Propylenellaceae</taxon>
        <taxon>Propylenella</taxon>
    </lineage>
</organism>
<dbReference type="Gene3D" id="3.90.550.10">
    <property type="entry name" value="Spore Coat Polysaccharide Biosynthesis Protein SpsA, Chain A"/>
    <property type="match status" value="1"/>
</dbReference>
<feature type="binding site" evidence="18">
    <location>
        <position position="156"/>
    </location>
    <ligand>
        <name>UDP-N-acetyl-alpha-D-glucosamine</name>
        <dbReference type="ChEBI" id="CHEBI:57705"/>
    </ligand>
</feature>
<dbReference type="NCBIfam" id="TIGR01173">
    <property type="entry name" value="glmU"/>
    <property type="match status" value="1"/>
</dbReference>
<evidence type="ECO:0000256" key="4">
    <source>
        <dbReference type="ARBA" id="ARBA00022490"/>
    </source>
</evidence>
<feature type="active site" description="Proton acceptor" evidence="18">
    <location>
        <position position="347"/>
    </location>
</feature>
<evidence type="ECO:0000256" key="17">
    <source>
        <dbReference type="ARBA" id="ARBA00049628"/>
    </source>
</evidence>
<feature type="region of interest" description="Linker" evidence="18">
    <location>
        <begin position="231"/>
        <end position="251"/>
    </location>
</feature>
<gene>
    <name evidence="18 20" type="primary">glmU</name>
    <name evidence="20" type="ORF">E4O86_06290</name>
</gene>
<protein>
    <recommendedName>
        <fullName evidence="18">Bifunctional protein GlmU</fullName>
    </recommendedName>
    <domain>
        <recommendedName>
            <fullName evidence="18">UDP-N-acetylglucosamine pyrophosphorylase</fullName>
            <ecNumber evidence="18">2.7.7.23</ecNumber>
        </recommendedName>
        <alternativeName>
            <fullName evidence="18">N-acetylglucosamine-1-phosphate uridyltransferase</fullName>
        </alternativeName>
    </domain>
    <domain>
        <recommendedName>
            <fullName evidence="18">Glucosamine-1-phosphate N-acetyltransferase</fullName>
            <ecNumber evidence="18">2.3.1.157</ecNumber>
        </recommendedName>
    </domain>
</protein>
<dbReference type="EMBL" id="SPKJ01000013">
    <property type="protein sequence ID" value="MYZ47318.1"/>
    <property type="molecule type" value="Genomic_DNA"/>
</dbReference>
<dbReference type="AlphaFoldDB" id="A0A964T2K9"/>
<keyword evidence="4 18" id="KW-0963">Cytoplasm</keyword>
<evidence type="ECO:0000256" key="10">
    <source>
        <dbReference type="ARBA" id="ARBA00022960"/>
    </source>
</evidence>
<feature type="binding site" evidence="18">
    <location>
        <position position="76"/>
    </location>
    <ligand>
        <name>UDP-N-acetyl-alpha-D-glucosamine</name>
        <dbReference type="ChEBI" id="CHEBI:57705"/>
    </ligand>
</feature>
<keyword evidence="14 18" id="KW-0961">Cell wall biogenesis/degradation</keyword>
<dbReference type="HAMAP" id="MF_01631">
    <property type="entry name" value="GlmU"/>
    <property type="match status" value="1"/>
</dbReference>
<dbReference type="InterPro" id="IPR038009">
    <property type="entry name" value="GlmU_C_LbH"/>
</dbReference>
<comment type="subcellular location">
    <subcellularLocation>
        <location evidence="1 18">Cytoplasm</location>
    </subcellularLocation>
</comment>
<feature type="binding site" evidence="18">
    <location>
        <position position="228"/>
    </location>
    <ligand>
        <name>Mg(2+)</name>
        <dbReference type="ChEBI" id="CHEBI:18420"/>
    </ligand>
</feature>
<evidence type="ECO:0000256" key="16">
    <source>
        <dbReference type="ARBA" id="ARBA00048493"/>
    </source>
</evidence>
<sequence>MRTCLAVVLAAGEGTRMKSRLPKVLHPIAHLPMIAHVLRAVAAGGADRIAVVIGPDHGPVADAVARHAPGATIHVQHERLGTAHAVLAAREALAAGCDDLLVVFGDTPFVSPATIARVRAPLGEGAAIVVGGMVPDDPTGYGRLIVEEGQLVAIREHKDASEAERAIPLCNGGVMALRGALALDLLESVGNRNAQGEYYLTDAVAIANGRGLRVAAVEIAAAEVFGINTRAQLGAAERLYQDRRRADAMAEGATLLAPETVHFAHDTRLGRDVTIGQNVVFAPGVEVEDDVEIRAFCHIEGARIRSGALVGPFARLRPGADVGEGVHVGNFCEIKNAVLDAGVKVNHLTYIGDAHIGAGTNIGAGTITCNYDGVYKHHTEIGRNAFIGSNSALVAPVTIGDGAYVASGSVITDDVEPDALALGRARQVVKPGWAAGRPKKGG</sequence>
<comment type="catalytic activity">
    <reaction evidence="16 18">
        <text>N-acetyl-alpha-D-glucosamine 1-phosphate + UTP + H(+) = UDP-N-acetyl-alpha-D-glucosamine + diphosphate</text>
        <dbReference type="Rhea" id="RHEA:13509"/>
        <dbReference type="ChEBI" id="CHEBI:15378"/>
        <dbReference type="ChEBI" id="CHEBI:33019"/>
        <dbReference type="ChEBI" id="CHEBI:46398"/>
        <dbReference type="ChEBI" id="CHEBI:57705"/>
        <dbReference type="ChEBI" id="CHEBI:57776"/>
        <dbReference type="EC" id="2.7.7.23"/>
    </reaction>
</comment>
<feature type="binding site" evidence="18">
    <location>
        <begin position="9"/>
        <end position="12"/>
    </location>
    <ligand>
        <name>UDP-N-acetyl-alpha-D-glucosamine</name>
        <dbReference type="ChEBI" id="CHEBI:57705"/>
    </ligand>
</feature>
<dbReference type="Gene3D" id="2.160.10.10">
    <property type="entry name" value="Hexapeptide repeat proteins"/>
    <property type="match status" value="1"/>
</dbReference>
<dbReference type="CDD" id="cd03353">
    <property type="entry name" value="LbH_GlmU_C"/>
    <property type="match status" value="1"/>
</dbReference>
<dbReference type="InterPro" id="IPR018357">
    <property type="entry name" value="Hexapep_transf_CS"/>
</dbReference>
<evidence type="ECO:0000256" key="12">
    <source>
        <dbReference type="ARBA" id="ARBA00023268"/>
    </source>
</evidence>
<dbReference type="NCBIfam" id="NF010933">
    <property type="entry name" value="PRK14353.1"/>
    <property type="match status" value="1"/>
</dbReference>
<evidence type="ECO:0000256" key="18">
    <source>
        <dbReference type="HAMAP-Rule" id="MF_01631"/>
    </source>
</evidence>
<evidence type="ECO:0000256" key="3">
    <source>
        <dbReference type="ARBA" id="ARBA00007947"/>
    </source>
</evidence>
<evidence type="ECO:0000313" key="21">
    <source>
        <dbReference type="Proteomes" id="UP000773614"/>
    </source>
</evidence>
<dbReference type="InterPro" id="IPR011004">
    <property type="entry name" value="Trimer_LpxA-like_sf"/>
</dbReference>
<feature type="binding site" evidence="18">
    <location>
        <position position="407"/>
    </location>
    <ligand>
        <name>acetyl-CoA</name>
        <dbReference type="ChEBI" id="CHEBI:57288"/>
    </ligand>
</feature>
<dbReference type="GO" id="GO:0003977">
    <property type="term" value="F:UDP-N-acetylglucosamine diphosphorylase activity"/>
    <property type="evidence" value="ECO:0007669"/>
    <property type="project" value="UniProtKB-UniRule"/>
</dbReference>
<feature type="binding site" evidence="18">
    <location>
        <position position="317"/>
    </location>
    <ligand>
        <name>UDP-N-acetyl-alpha-D-glucosamine</name>
        <dbReference type="ChEBI" id="CHEBI:57705"/>
    </ligand>
</feature>
<dbReference type="OrthoDB" id="9775031at2"/>
<accession>A0A964T2K9</accession>
<dbReference type="GO" id="GO:0009245">
    <property type="term" value="P:lipid A biosynthetic process"/>
    <property type="evidence" value="ECO:0007669"/>
    <property type="project" value="UniProtKB-UniRule"/>
</dbReference>
<feature type="binding site" evidence="18">
    <location>
        <begin position="81"/>
        <end position="82"/>
    </location>
    <ligand>
        <name>UDP-N-acetyl-alpha-D-glucosamine</name>
        <dbReference type="ChEBI" id="CHEBI:57705"/>
    </ligand>
</feature>
<evidence type="ECO:0000256" key="15">
    <source>
        <dbReference type="ARBA" id="ARBA00048247"/>
    </source>
</evidence>
<feature type="binding site" evidence="18">
    <location>
        <position position="142"/>
    </location>
    <ligand>
        <name>UDP-N-acetyl-alpha-D-glucosamine</name>
        <dbReference type="ChEBI" id="CHEBI:57705"/>
    </ligand>
</feature>
<comment type="caution">
    <text evidence="18">Lacks conserved residue(s) required for the propagation of feature annotation.</text>
</comment>
<feature type="domain" description="MobA-like NTP transferase" evidence="19">
    <location>
        <begin position="6"/>
        <end position="130"/>
    </location>
</feature>
<feature type="binding site" evidence="18">
    <location>
        <position position="424"/>
    </location>
    <ligand>
        <name>acetyl-CoA</name>
        <dbReference type="ChEBI" id="CHEBI:57288"/>
    </ligand>
</feature>
<evidence type="ECO:0000256" key="11">
    <source>
        <dbReference type="ARBA" id="ARBA00022984"/>
    </source>
</evidence>
<keyword evidence="21" id="KW-1185">Reference proteome</keyword>
<dbReference type="InterPro" id="IPR025877">
    <property type="entry name" value="MobA-like_NTP_Trfase"/>
</dbReference>
<feature type="binding site" evidence="18">
    <location>
        <position position="364"/>
    </location>
    <ligand>
        <name>acetyl-CoA</name>
        <dbReference type="ChEBI" id="CHEBI:57288"/>
    </ligand>
</feature>
<keyword evidence="8 18" id="KW-0677">Repeat</keyword>
<evidence type="ECO:0000256" key="5">
    <source>
        <dbReference type="ARBA" id="ARBA00022679"/>
    </source>
</evidence>
<feature type="binding site" evidence="18">
    <location>
        <position position="106"/>
    </location>
    <ligand>
        <name>Mg(2+)</name>
        <dbReference type="ChEBI" id="CHEBI:18420"/>
    </ligand>
</feature>
<dbReference type="GO" id="GO:0008360">
    <property type="term" value="P:regulation of cell shape"/>
    <property type="evidence" value="ECO:0007669"/>
    <property type="project" value="UniProtKB-KW"/>
</dbReference>
<dbReference type="GO" id="GO:0000287">
    <property type="term" value="F:magnesium ion binding"/>
    <property type="evidence" value="ECO:0007669"/>
    <property type="project" value="UniProtKB-UniRule"/>
</dbReference>
<dbReference type="PANTHER" id="PTHR43584">
    <property type="entry name" value="NUCLEOTIDYL TRANSFERASE"/>
    <property type="match status" value="1"/>
</dbReference>
<evidence type="ECO:0000256" key="13">
    <source>
        <dbReference type="ARBA" id="ARBA00023315"/>
    </source>
</evidence>
<evidence type="ECO:0000256" key="7">
    <source>
        <dbReference type="ARBA" id="ARBA00022723"/>
    </source>
</evidence>
<dbReference type="SUPFAM" id="SSF51161">
    <property type="entry name" value="Trimeric LpxA-like enzymes"/>
    <property type="match status" value="1"/>
</dbReference>
<feature type="binding site" evidence="18">
    <location>
        <position position="389"/>
    </location>
    <ligand>
        <name>acetyl-CoA</name>
        <dbReference type="ChEBI" id="CHEBI:57288"/>
    </ligand>
</feature>
<keyword evidence="13 18" id="KW-0012">Acyltransferase</keyword>
<keyword evidence="5 18" id="KW-0808">Transferase</keyword>
<comment type="similarity">
    <text evidence="3 18">In the N-terminal section; belongs to the N-acetylglucosamine-1-phosphate uridyltransferase family.</text>
</comment>
<dbReference type="GO" id="GO:0071555">
    <property type="term" value="P:cell wall organization"/>
    <property type="evidence" value="ECO:0007669"/>
    <property type="project" value="UniProtKB-KW"/>
</dbReference>
<keyword evidence="7 18" id="KW-0479">Metal-binding</keyword>
<evidence type="ECO:0000256" key="6">
    <source>
        <dbReference type="ARBA" id="ARBA00022695"/>
    </source>
</evidence>
<feature type="binding site" evidence="18">
    <location>
        <begin position="370"/>
        <end position="371"/>
    </location>
    <ligand>
        <name>acetyl-CoA</name>
        <dbReference type="ChEBI" id="CHEBI:57288"/>
    </ligand>
</feature>
<reference evidence="20" key="1">
    <citation type="submission" date="2019-03" db="EMBL/GenBank/DDBJ databases">
        <title>Afifella sp. nov., isolated from activated sludge.</title>
        <authorList>
            <person name="Li Q."/>
            <person name="Liu Y."/>
        </authorList>
    </citation>
    <scope>NUCLEOTIDE SEQUENCE</scope>
    <source>
        <strain evidence="20">L72</strain>
    </source>
</reference>
<dbReference type="CDD" id="cd02540">
    <property type="entry name" value="GT2_GlmU_N_bac"/>
    <property type="match status" value="1"/>
</dbReference>
<evidence type="ECO:0000256" key="9">
    <source>
        <dbReference type="ARBA" id="ARBA00022842"/>
    </source>
</evidence>
<keyword evidence="12 18" id="KW-0511">Multifunctional enzyme</keyword>
<dbReference type="Pfam" id="PF12804">
    <property type="entry name" value="NTP_transf_3"/>
    <property type="match status" value="1"/>
</dbReference>
<feature type="binding site" evidence="18">
    <location>
        <position position="361"/>
    </location>
    <ligand>
        <name>UDP-N-acetyl-alpha-D-glucosamine</name>
        <dbReference type="ChEBI" id="CHEBI:57705"/>
    </ligand>
</feature>
<feature type="binding site" evidence="18">
    <location>
        <position position="228"/>
    </location>
    <ligand>
        <name>UDP-N-acetyl-alpha-D-glucosamine</name>
        <dbReference type="ChEBI" id="CHEBI:57705"/>
    </ligand>
</feature>
<dbReference type="GO" id="GO:0005737">
    <property type="term" value="C:cytoplasm"/>
    <property type="evidence" value="ECO:0007669"/>
    <property type="project" value="UniProtKB-SubCell"/>
</dbReference>
<dbReference type="InterPro" id="IPR005882">
    <property type="entry name" value="Bifunctional_GlmU"/>
</dbReference>
<comment type="pathway">
    <text evidence="18">Nucleotide-sugar biosynthesis; UDP-N-acetyl-alpha-D-glucosamine biosynthesis; N-acetyl-alpha-D-glucosamine 1-phosphate from alpha-D-glucosamine 6-phosphate (route II): step 2/2.</text>
</comment>
<dbReference type="EC" id="2.7.7.23" evidence="18"/>
<comment type="catalytic activity">
    <reaction evidence="15 18">
        <text>alpha-D-glucosamine 1-phosphate + acetyl-CoA = N-acetyl-alpha-D-glucosamine 1-phosphate + CoA + H(+)</text>
        <dbReference type="Rhea" id="RHEA:13725"/>
        <dbReference type="ChEBI" id="CHEBI:15378"/>
        <dbReference type="ChEBI" id="CHEBI:57287"/>
        <dbReference type="ChEBI" id="CHEBI:57288"/>
        <dbReference type="ChEBI" id="CHEBI:57776"/>
        <dbReference type="ChEBI" id="CHEBI:58516"/>
        <dbReference type="EC" id="2.3.1.157"/>
    </reaction>
</comment>
<feature type="binding site" evidence="18">
    <location>
        <position position="350"/>
    </location>
    <ligand>
        <name>UDP-N-acetyl-alpha-D-glucosamine</name>
        <dbReference type="ChEBI" id="CHEBI:57705"/>
    </ligand>
</feature>
<dbReference type="InterPro" id="IPR050065">
    <property type="entry name" value="GlmU-like"/>
</dbReference>
<comment type="cofactor">
    <cofactor evidence="18">
        <name>Mg(2+)</name>
        <dbReference type="ChEBI" id="CHEBI:18420"/>
    </cofactor>
    <text evidence="18">Binds 1 Mg(2+) ion per subunit.</text>
</comment>
<feature type="binding site" evidence="18">
    <location>
        <position position="23"/>
    </location>
    <ligand>
        <name>UDP-N-acetyl-alpha-D-glucosamine</name>
        <dbReference type="ChEBI" id="CHEBI:57705"/>
    </ligand>
</feature>
<feature type="region of interest" description="N-acetyltransferase" evidence="18">
    <location>
        <begin position="252"/>
        <end position="442"/>
    </location>
</feature>
<dbReference type="Pfam" id="PF00132">
    <property type="entry name" value="Hexapep"/>
    <property type="match status" value="2"/>
</dbReference>
<keyword evidence="9 18" id="KW-0460">Magnesium</keyword>
<dbReference type="GO" id="GO:0000902">
    <property type="term" value="P:cell morphogenesis"/>
    <property type="evidence" value="ECO:0007669"/>
    <property type="project" value="UniProtKB-UniRule"/>
</dbReference>
<proteinExistence type="inferred from homology"/>
<dbReference type="PROSITE" id="PS00101">
    <property type="entry name" value="HEXAPEP_TRANSFERASES"/>
    <property type="match status" value="1"/>
</dbReference>
<evidence type="ECO:0000313" key="20">
    <source>
        <dbReference type="EMBL" id="MYZ47318.1"/>
    </source>
</evidence>
<keyword evidence="10 18" id="KW-0133">Cell shape</keyword>
<keyword evidence="11 18" id="KW-0573">Peptidoglycan synthesis</keyword>
<comment type="subunit">
    <text evidence="18">Homotrimer.</text>
</comment>
<dbReference type="RefSeq" id="WP_161139668.1">
    <property type="nucleotide sequence ID" value="NZ_SPKJ01000013.1"/>
</dbReference>
<evidence type="ECO:0000256" key="1">
    <source>
        <dbReference type="ARBA" id="ARBA00004496"/>
    </source>
</evidence>
<feature type="region of interest" description="Pyrophosphorylase" evidence="18">
    <location>
        <begin position="1"/>
        <end position="230"/>
    </location>
</feature>
<dbReference type="Proteomes" id="UP000773614">
    <property type="component" value="Unassembled WGS sequence"/>
</dbReference>
<comment type="pathway">
    <text evidence="18">Bacterial outer membrane biogenesis; LPS lipid A biosynthesis.</text>
</comment>
<dbReference type="InterPro" id="IPR001451">
    <property type="entry name" value="Hexapep"/>
</dbReference>